<gene>
    <name evidence="3" type="ORF">BGZ97_004980</name>
</gene>
<feature type="region of interest" description="Disordered" evidence="1">
    <location>
        <begin position="20"/>
        <end position="67"/>
    </location>
</feature>
<reference evidence="3" key="1">
    <citation type="journal article" date="2020" name="Fungal Divers.">
        <title>Resolving the Mortierellaceae phylogeny through synthesis of multi-gene phylogenetics and phylogenomics.</title>
        <authorList>
            <person name="Vandepol N."/>
            <person name="Liber J."/>
            <person name="Desiro A."/>
            <person name="Na H."/>
            <person name="Kennedy M."/>
            <person name="Barry K."/>
            <person name="Grigoriev I.V."/>
            <person name="Miller A.N."/>
            <person name="O'Donnell K."/>
            <person name="Stajich J.E."/>
            <person name="Bonito G."/>
        </authorList>
    </citation>
    <scope>NUCLEOTIDE SEQUENCE</scope>
    <source>
        <strain evidence="3">NVP60</strain>
    </source>
</reference>
<organism evidence="3 4">
    <name type="scientific">Linnemannia gamsii</name>
    <dbReference type="NCBI Taxonomy" id="64522"/>
    <lineage>
        <taxon>Eukaryota</taxon>
        <taxon>Fungi</taxon>
        <taxon>Fungi incertae sedis</taxon>
        <taxon>Mucoromycota</taxon>
        <taxon>Mortierellomycotina</taxon>
        <taxon>Mortierellomycetes</taxon>
        <taxon>Mortierellales</taxon>
        <taxon>Mortierellaceae</taxon>
        <taxon>Linnemannia</taxon>
    </lineage>
</organism>
<accession>A0A9P6QV37</accession>
<dbReference type="EMBL" id="JAAAIN010002291">
    <property type="protein sequence ID" value="KAG0294802.1"/>
    <property type="molecule type" value="Genomic_DNA"/>
</dbReference>
<dbReference type="Proteomes" id="UP000823405">
    <property type="component" value="Unassembled WGS sequence"/>
</dbReference>
<protein>
    <submittedName>
        <fullName evidence="3">Uncharacterized protein</fullName>
    </submittedName>
</protein>
<evidence type="ECO:0000256" key="2">
    <source>
        <dbReference type="SAM" id="SignalP"/>
    </source>
</evidence>
<evidence type="ECO:0000256" key="1">
    <source>
        <dbReference type="SAM" id="MobiDB-lite"/>
    </source>
</evidence>
<comment type="caution">
    <text evidence="3">The sequence shown here is derived from an EMBL/GenBank/DDBJ whole genome shotgun (WGS) entry which is preliminary data.</text>
</comment>
<feature type="chain" id="PRO_5040106109" evidence="2">
    <location>
        <begin position="20"/>
        <end position="196"/>
    </location>
</feature>
<proteinExistence type="predicted"/>
<dbReference type="OrthoDB" id="2424120at2759"/>
<evidence type="ECO:0000313" key="3">
    <source>
        <dbReference type="EMBL" id="KAG0294802.1"/>
    </source>
</evidence>
<evidence type="ECO:0000313" key="4">
    <source>
        <dbReference type="Proteomes" id="UP000823405"/>
    </source>
</evidence>
<sequence>MKVTSIFALVAVAATLVSAAPSPPFDRPPANKTRGHPPRRPIENPPPYILISDRNRNGTSVNGTDNGLAKASLPCRSSTLTWWSLHLDGDAPTEQIHSFKLEVDSPVPYRPENTEQEWTWAEDNYFLRQWSWYKTYYVDHYNVVDNNDAIIFVTNGYGYDYYKFNTRFTRRIWSDHWQRYGSSVNTIYYDCIRWRD</sequence>
<keyword evidence="4" id="KW-1185">Reference proteome</keyword>
<name>A0A9P6QV37_9FUNG</name>
<feature type="signal peptide" evidence="2">
    <location>
        <begin position="1"/>
        <end position="19"/>
    </location>
</feature>
<keyword evidence="2" id="KW-0732">Signal</keyword>
<dbReference type="AlphaFoldDB" id="A0A9P6QV37"/>